<feature type="domain" description="GH16" evidence="3">
    <location>
        <begin position="13"/>
        <end position="296"/>
    </location>
</feature>
<feature type="compositionally biased region" description="Low complexity" evidence="1">
    <location>
        <begin position="336"/>
        <end position="482"/>
    </location>
</feature>
<evidence type="ECO:0000259" key="3">
    <source>
        <dbReference type="PROSITE" id="PS51762"/>
    </source>
</evidence>
<feature type="region of interest" description="Disordered" evidence="1">
    <location>
        <begin position="336"/>
        <end position="586"/>
    </location>
</feature>
<dbReference type="InterPro" id="IPR050546">
    <property type="entry name" value="Glycosyl_Hydrlase_16"/>
</dbReference>
<sequence length="826" mass="83411">MTRSLYVLGAAALAYTGTAVAAEEKTYQLADSFNYKNFFDNFDFFESNYDTGNYNDVDPTSGYVNYRSRADAEELGLVATQGTEMYIGVDHANTLDVNGKGRSSVRLESKKSFESGLIIAKFSHLPAPVCGSWPGYWMYGSNWPSNGEIDIYENWNNAPNNLISLHTDKASDVGTCKLVQSEMTDPIVTPNCDNNALGQYTNQGCGATEVGGLWGSASGGVYATEWTDDAISIWSWPWGSVPSDIDANPDPTKWGTPRFRVKSSSCNIKEAFNDQKIVLNIDFCGSTAGIPDIWNPQCGTKASTCKGYVASTPDAFNDVFWKVQSINIFQLGVPASTTTTTSTTTTSTSTSSTSTTTTTTESSTTTSSTSTSESSTSTSSSSTESSTTSTESSTTSSDTSTTSSESTSTTSSDSASSTESSTSSTETSTSSTETSTSSTETSTSPTESATSTSSETSGTDTSTETSTTQTAVTETSTATSTDPATNTDVSTTAGSSSTSIPLTTGPVTTATSGSTTSAPYGNSTSSLPPYGNSTSSLPPYGNSTATQTGGSGTGGSGSATATSTGSGSGSGSGSSSSLPTDSTTSYTTSTIVTTSVHTITSCPPTVTNCPLGQVTTEIITIGTTICPVTETSKPAGPTSTPGGSGSGSSPLPSGYTTSTVYTTKTYTITSCAPTVTNCPAQIGKVTTETVALYTTVCPIGSIPTAPGGGNVKFTTKYTTLQATTTTTKAPVVDVTATVVPKPSGSSPAGGAAGGKGGKGSGAGSGAPYPGKNSTTSAAQPYGSAAPSGKAPLPTTGGGKSVVVSGGVQAGASLVMVLLGAAAVFAL</sequence>
<dbReference type="SUPFAM" id="SSF49899">
    <property type="entry name" value="Concanavalin A-like lectins/glucanases"/>
    <property type="match status" value="1"/>
</dbReference>
<feature type="compositionally biased region" description="Low complexity" evidence="1">
    <location>
        <begin position="503"/>
        <end position="519"/>
    </location>
</feature>
<dbReference type="GO" id="GO:0009251">
    <property type="term" value="P:glucan catabolic process"/>
    <property type="evidence" value="ECO:0007669"/>
    <property type="project" value="TreeGrafter"/>
</dbReference>
<dbReference type="GO" id="GO:0004553">
    <property type="term" value="F:hydrolase activity, hydrolyzing O-glycosyl compounds"/>
    <property type="evidence" value="ECO:0007669"/>
    <property type="project" value="InterPro"/>
</dbReference>
<evidence type="ECO:0000256" key="2">
    <source>
        <dbReference type="SAM" id="SignalP"/>
    </source>
</evidence>
<name>A0AA38RBD2_9PEZI</name>
<dbReference type="PROSITE" id="PS51762">
    <property type="entry name" value="GH16_2"/>
    <property type="match status" value="1"/>
</dbReference>
<dbReference type="AlphaFoldDB" id="A0AA38RBD2"/>
<protein>
    <submittedName>
        <fullName evidence="4">Concanavalin A-like lectin/glucanase</fullName>
    </submittedName>
</protein>
<proteinExistence type="predicted"/>
<dbReference type="PANTHER" id="PTHR10963:SF24">
    <property type="entry name" value="GLYCOSIDASE C21B10.07-RELATED"/>
    <property type="match status" value="1"/>
</dbReference>
<dbReference type="Proteomes" id="UP001174691">
    <property type="component" value="Unassembled WGS sequence"/>
</dbReference>
<gene>
    <name evidence="4" type="ORF">NKR19_g8552</name>
</gene>
<dbReference type="PANTHER" id="PTHR10963">
    <property type="entry name" value="GLYCOSYL HYDROLASE-RELATED"/>
    <property type="match status" value="1"/>
</dbReference>
<dbReference type="EMBL" id="JANBVN010000177">
    <property type="protein sequence ID" value="KAJ9134694.1"/>
    <property type="molecule type" value="Genomic_DNA"/>
</dbReference>
<feature type="compositionally biased region" description="Low complexity" evidence="1">
    <location>
        <begin position="573"/>
        <end position="586"/>
    </location>
</feature>
<dbReference type="CDD" id="cd02181">
    <property type="entry name" value="GH16_fungal_Lam16A_glucanase"/>
    <property type="match status" value="1"/>
</dbReference>
<keyword evidence="5" id="KW-1185">Reference proteome</keyword>
<feature type="region of interest" description="Disordered" evidence="1">
    <location>
        <begin position="630"/>
        <end position="653"/>
    </location>
</feature>
<feature type="compositionally biased region" description="Polar residues" evidence="1">
    <location>
        <begin position="483"/>
        <end position="502"/>
    </location>
</feature>
<dbReference type="Gene3D" id="2.60.120.200">
    <property type="match status" value="1"/>
</dbReference>
<feature type="signal peptide" evidence="2">
    <location>
        <begin position="1"/>
        <end position="21"/>
    </location>
</feature>
<accession>A0AA38RBD2</accession>
<feature type="compositionally biased region" description="Polar residues" evidence="1">
    <location>
        <begin position="520"/>
        <end position="537"/>
    </location>
</feature>
<reference evidence="4" key="1">
    <citation type="submission" date="2022-07" db="EMBL/GenBank/DDBJ databases">
        <title>Fungi with potential for degradation of polypropylene.</title>
        <authorList>
            <person name="Gostincar C."/>
        </authorList>
    </citation>
    <scope>NUCLEOTIDE SEQUENCE</scope>
    <source>
        <strain evidence="4">EXF-13287</strain>
    </source>
</reference>
<comment type="caution">
    <text evidence="4">The sequence shown here is derived from an EMBL/GenBank/DDBJ whole genome shotgun (WGS) entry which is preliminary data.</text>
</comment>
<dbReference type="Pfam" id="PF26113">
    <property type="entry name" value="GH16_XgeA"/>
    <property type="match status" value="1"/>
</dbReference>
<organism evidence="4 5">
    <name type="scientific">Coniochaeta hoffmannii</name>
    <dbReference type="NCBI Taxonomy" id="91930"/>
    <lineage>
        <taxon>Eukaryota</taxon>
        <taxon>Fungi</taxon>
        <taxon>Dikarya</taxon>
        <taxon>Ascomycota</taxon>
        <taxon>Pezizomycotina</taxon>
        <taxon>Sordariomycetes</taxon>
        <taxon>Sordariomycetidae</taxon>
        <taxon>Coniochaetales</taxon>
        <taxon>Coniochaetaceae</taxon>
        <taxon>Coniochaeta</taxon>
    </lineage>
</organism>
<dbReference type="InterPro" id="IPR013320">
    <property type="entry name" value="ConA-like_dom_sf"/>
</dbReference>
<dbReference type="InterPro" id="IPR000757">
    <property type="entry name" value="Beta-glucanase-like"/>
</dbReference>
<evidence type="ECO:0000256" key="1">
    <source>
        <dbReference type="SAM" id="MobiDB-lite"/>
    </source>
</evidence>
<feature type="region of interest" description="Disordered" evidence="1">
    <location>
        <begin position="738"/>
        <end position="798"/>
    </location>
</feature>
<feature type="chain" id="PRO_5041321997" evidence="2">
    <location>
        <begin position="22"/>
        <end position="826"/>
    </location>
</feature>
<feature type="compositionally biased region" description="Gly residues" evidence="1">
    <location>
        <begin position="750"/>
        <end position="764"/>
    </location>
</feature>
<keyword evidence="2" id="KW-0732">Signal</keyword>
<evidence type="ECO:0000313" key="4">
    <source>
        <dbReference type="EMBL" id="KAJ9134694.1"/>
    </source>
</evidence>
<feature type="compositionally biased region" description="Low complexity" evidence="1">
    <location>
        <begin position="738"/>
        <end position="749"/>
    </location>
</feature>
<evidence type="ECO:0000313" key="5">
    <source>
        <dbReference type="Proteomes" id="UP001174691"/>
    </source>
</evidence>